<dbReference type="GO" id="GO:0003700">
    <property type="term" value="F:DNA-binding transcription factor activity"/>
    <property type="evidence" value="ECO:0007669"/>
    <property type="project" value="InterPro"/>
</dbReference>
<dbReference type="InterPro" id="IPR039422">
    <property type="entry name" value="MarR/SlyA-like"/>
</dbReference>
<dbReference type="AlphaFoldDB" id="A0A7W7WNK2"/>
<dbReference type="PRINTS" id="PR00598">
    <property type="entry name" value="HTHMARR"/>
</dbReference>
<protein>
    <submittedName>
        <fullName evidence="2">DNA-binding MarR family transcriptional regulator</fullName>
    </submittedName>
</protein>
<proteinExistence type="predicted"/>
<dbReference type="InterPro" id="IPR036388">
    <property type="entry name" value="WH-like_DNA-bd_sf"/>
</dbReference>
<keyword evidence="3" id="KW-1185">Reference proteome</keyword>
<evidence type="ECO:0000313" key="3">
    <source>
        <dbReference type="Proteomes" id="UP000578819"/>
    </source>
</evidence>
<feature type="domain" description="HTH marR-type" evidence="1">
    <location>
        <begin position="9"/>
        <end position="149"/>
    </location>
</feature>
<dbReference type="PROSITE" id="PS50995">
    <property type="entry name" value="HTH_MARR_2"/>
    <property type="match status" value="1"/>
</dbReference>
<dbReference type="GO" id="GO:0003677">
    <property type="term" value="F:DNA binding"/>
    <property type="evidence" value="ECO:0007669"/>
    <property type="project" value="UniProtKB-KW"/>
</dbReference>
<dbReference type="Proteomes" id="UP000578819">
    <property type="component" value="Unassembled WGS sequence"/>
</dbReference>
<dbReference type="SUPFAM" id="SSF46785">
    <property type="entry name" value="Winged helix' DNA-binding domain"/>
    <property type="match status" value="1"/>
</dbReference>
<dbReference type="PANTHER" id="PTHR33164:SF43">
    <property type="entry name" value="HTH-TYPE TRANSCRIPTIONAL REPRESSOR YETL"/>
    <property type="match status" value="1"/>
</dbReference>
<dbReference type="EMBL" id="JACHJW010000001">
    <property type="protein sequence ID" value="MBB4957619.1"/>
    <property type="molecule type" value="Genomic_DNA"/>
</dbReference>
<dbReference type="GO" id="GO:0006950">
    <property type="term" value="P:response to stress"/>
    <property type="evidence" value="ECO:0007669"/>
    <property type="project" value="TreeGrafter"/>
</dbReference>
<accession>A0A7W7WNK2</accession>
<evidence type="ECO:0000259" key="1">
    <source>
        <dbReference type="PROSITE" id="PS50995"/>
    </source>
</evidence>
<name>A0A7W7WNK2_9ACTN</name>
<organism evidence="2 3">
    <name type="scientific">Micromonospora polyrhachis</name>
    <dbReference type="NCBI Taxonomy" id="1282883"/>
    <lineage>
        <taxon>Bacteria</taxon>
        <taxon>Bacillati</taxon>
        <taxon>Actinomycetota</taxon>
        <taxon>Actinomycetes</taxon>
        <taxon>Micromonosporales</taxon>
        <taxon>Micromonosporaceae</taxon>
        <taxon>Micromonospora</taxon>
    </lineage>
</organism>
<dbReference type="InterPro" id="IPR036390">
    <property type="entry name" value="WH_DNA-bd_sf"/>
</dbReference>
<dbReference type="SMART" id="SM00347">
    <property type="entry name" value="HTH_MARR"/>
    <property type="match status" value="1"/>
</dbReference>
<keyword evidence="2" id="KW-0238">DNA-binding</keyword>
<dbReference type="RefSeq" id="WP_184533730.1">
    <property type="nucleotide sequence ID" value="NZ_JACHJW010000001.1"/>
</dbReference>
<comment type="caution">
    <text evidence="2">The sequence shown here is derived from an EMBL/GenBank/DDBJ whole genome shotgun (WGS) entry which is preliminary data.</text>
</comment>
<evidence type="ECO:0000313" key="2">
    <source>
        <dbReference type="EMBL" id="MBB4957619.1"/>
    </source>
</evidence>
<sequence>MTSDDRAPDEVIERALVRIRRHQQSRHLQHRAAQGDPAAASVATATRFRYLDALDGTSDGLAISEVAEAIGVDRPRSSRLTSELVEDGLVQRDTVPGDSRYARIRLTPRGKQLVDDIHETRRRTVTDALSEFTAEEARTFAVLLERFVDAWPTA</sequence>
<dbReference type="Pfam" id="PF12802">
    <property type="entry name" value="MarR_2"/>
    <property type="match status" value="1"/>
</dbReference>
<dbReference type="InterPro" id="IPR000835">
    <property type="entry name" value="HTH_MarR-typ"/>
</dbReference>
<dbReference type="PANTHER" id="PTHR33164">
    <property type="entry name" value="TRANSCRIPTIONAL REGULATOR, MARR FAMILY"/>
    <property type="match status" value="1"/>
</dbReference>
<reference evidence="2 3" key="1">
    <citation type="submission" date="2020-08" db="EMBL/GenBank/DDBJ databases">
        <title>Sequencing the genomes of 1000 actinobacteria strains.</title>
        <authorList>
            <person name="Klenk H.-P."/>
        </authorList>
    </citation>
    <scope>NUCLEOTIDE SEQUENCE [LARGE SCALE GENOMIC DNA]</scope>
    <source>
        <strain evidence="2 3">DSM 45886</strain>
    </source>
</reference>
<gene>
    <name evidence="2" type="ORF">FHR38_001352</name>
</gene>
<dbReference type="Gene3D" id="1.10.10.10">
    <property type="entry name" value="Winged helix-like DNA-binding domain superfamily/Winged helix DNA-binding domain"/>
    <property type="match status" value="1"/>
</dbReference>